<gene>
    <name evidence="1" type="ORF">CQA01_40380</name>
</gene>
<evidence type="ECO:0000313" key="2">
    <source>
        <dbReference type="Proteomes" id="UP000321301"/>
    </source>
</evidence>
<accession>A0A512CH09</accession>
<protein>
    <recommendedName>
        <fullName evidence="3">Lipoprotein</fullName>
    </recommendedName>
</protein>
<comment type="caution">
    <text evidence="1">The sequence shown here is derived from an EMBL/GenBank/DDBJ whole genome shotgun (WGS) entry which is preliminary data.</text>
</comment>
<dbReference type="EMBL" id="BJYV01000024">
    <property type="protein sequence ID" value="GEO23504.1"/>
    <property type="molecule type" value="Genomic_DNA"/>
</dbReference>
<evidence type="ECO:0008006" key="3">
    <source>
        <dbReference type="Google" id="ProtNLM"/>
    </source>
</evidence>
<evidence type="ECO:0000313" key="1">
    <source>
        <dbReference type="EMBL" id="GEO23504.1"/>
    </source>
</evidence>
<sequence>MRKVFQIIIIVLISVSCSNSKKGIFTENRVLHVYDLGSLKRTEDYKLIIENRDTLIKYEYKNLTDQSKNINVFYIPKSKLLKFSMWEYIPKEGGNFKIPSLSKREFIYYEMKEPEIDGTSPILFNPEYGILGIGNVMAPNFIYLKNNADLNVTENIIEKLIK</sequence>
<organism evidence="1 2">
    <name type="scientific">Cyclobacterium qasimii</name>
    <dbReference type="NCBI Taxonomy" id="1350429"/>
    <lineage>
        <taxon>Bacteria</taxon>
        <taxon>Pseudomonadati</taxon>
        <taxon>Bacteroidota</taxon>
        <taxon>Cytophagia</taxon>
        <taxon>Cytophagales</taxon>
        <taxon>Cyclobacteriaceae</taxon>
        <taxon>Cyclobacterium</taxon>
    </lineage>
</organism>
<name>A0A512CH09_9BACT</name>
<reference evidence="1 2" key="1">
    <citation type="submission" date="2019-07" db="EMBL/GenBank/DDBJ databases">
        <title>Whole genome shotgun sequence of Cyclobacterium qasimii NBRC 106168.</title>
        <authorList>
            <person name="Hosoyama A."/>
            <person name="Uohara A."/>
            <person name="Ohji S."/>
            <person name="Ichikawa N."/>
        </authorList>
    </citation>
    <scope>NUCLEOTIDE SEQUENCE [LARGE SCALE GENOMIC DNA]</scope>
    <source>
        <strain evidence="1 2">NBRC 106168</strain>
    </source>
</reference>
<dbReference type="Proteomes" id="UP000321301">
    <property type="component" value="Unassembled WGS sequence"/>
</dbReference>
<proteinExistence type="predicted"/>
<dbReference type="AlphaFoldDB" id="A0A512CH09"/>
<keyword evidence="2" id="KW-1185">Reference proteome</keyword>
<dbReference type="PROSITE" id="PS51257">
    <property type="entry name" value="PROKAR_LIPOPROTEIN"/>
    <property type="match status" value="1"/>
</dbReference>
<dbReference type="RefSeq" id="WP_146948450.1">
    <property type="nucleotide sequence ID" value="NZ_BJYV01000024.1"/>
</dbReference>